<comment type="caution">
    <text evidence="2">The sequence shown here is derived from an EMBL/GenBank/DDBJ whole genome shotgun (WGS) entry which is preliminary data.</text>
</comment>
<gene>
    <name evidence="2" type="ORF">AFE02nite_23400</name>
</gene>
<proteinExistence type="predicted"/>
<evidence type="ECO:0000256" key="1">
    <source>
        <dbReference type="SAM" id="MobiDB-lite"/>
    </source>
</evidence>
<keyword evidence="3" id="KW-1185">Reference proteome</keyword>
<feature type="region of interest" description="Disordered" evidence="1">
    <location>
        <begin position="131"/>
        <end position="198"/>
    </location>
</feature>
<organism evidence="2 3">
    <name type="scientific">Actinotalea fermentans</name>
    <dbReference type="NCBI Taxonomy" id="43671"/>
    <lineage>
        <taxon>Bacteria</taxon>
        <taxon>Bacillati</taxon>
        <taxon>Actinomycetota</taxon>
        <taxon>Actinomycetes</taxon>
        <taxon>Micrococcales</taxon>
        <taxon>Cellulomonadaceae</taxon>
        <taxon>Actinotalea</taxon>
    </lineage>
</organism>
<accession>A0A511YZQ9</accession>
<evidence type="ECO:0000313" key="2">
    <source>
        <dbReference type="EMBL" id="GEN80606.1"/>
    </source>
</evidence>
<dbReference type="EMBL" id="BJYK01000008">
    <property type="protein sequence ID" value="GEN80606.1"/>
    <property type="molecule type" value="Genomic_DNA"/>
</dbReference>
<name>A0A511YZQ9_9CELL</name>
<dbReference type="Proteomes" id="UP000321484">
    <property type="component" value="Unassembled WGS sequence"/>
</dbReference>
<dbReference type="AlphaFoldDB" id="A0A511YZQ9"/>
<protein>
    <submittedName>
        <fullName evidence="2">Uncharacterized protein</fullName>
    </submittedName>
</protein>
<evidence type="ECO:0000313" key="3">
    <source>
        <dbReference type="Proteomes" id="UP000321484"/>
    </source>
</evidence>
<sequence>MLLDGDDLPELMIRIREEMGPAARVVKAERIRTGGFAGFFAREHYELTVEVPDAPTAQERWRATHGGGGLDALMAAADAADDAVESVDLEPEAPPVSTAGPEFAEVLASVRAMVGQGETAGVAVSPVAGSGVGGEAGAPPAPPTPAMPEPNPDEAPGPAASAGPVPFVFPRLHGEADIEEGPEPTPAVSEERQEERAGATAAGLLELGVPVRLLEGFASLTDPVPLSMLVRRFDRPPAVRLEPGATVVVAGAGEHALRTASQMAGRAGLDERDVLLAGEIDSVAGHGRRLLTVAAAARHRSRRRTDVPTVVALGIGAGAAAHAEAATLLAALAPDQAWVVLDARLRVGEMRRLVRAVGAQRPVDALAVVGTQEAQAPGVVLDVGVPVGWVDGLPATALVWAALLSERLADDADWD</sequence>
<feature type="compositionally biased region" description="Low complexity" evidence="1">
    <location>
        <begin position="156"/>
        <end position="170"/>
    </location>
</feature>
<feature type="compositionally biased region" description="Pro residues" evidence="1">
    <location>
        <begin position="139"/>
        <end position="155"/>
    </location>
</feature>
<reference evidence="2 3" key="1">
    <citation type="submission" date="2019-07" db="EMBL/GenBank/DDBJ databases">
        <title>Whole genome shotgun sequence of Actinotalea fermentans NBRC 105374.</title>
        <authorList>
            <person name="Hosoyama A."/>
            <person name="Uohara A."/>
            <person name="Ohji S."/>
            <person name="Ichikawa N."/>
        </authorList>
    </citation>
    <scope>NUCLEOTIDE SEQUENCE [LARGE SCALE GENOMIC DNA]</scope>
    <source>
        <strain evidence="2 3">NBRC 105374</strain>
    </source>
</reference>